<sequence length="153" mass="16982">MSHILQTKRCIHQLNLFHTYFSIHSASRRIMLKYLLAVYVILYQVVQNYGITRCPQGVISSGKRGFCPYPIPEIQTTGIEAILCSSDRNCPGNLKCCPIIQRGSGKTYNICTVPTARFIFPSRPAAVEISTVTVTETVTIATILAAPSTDLWT</sequence>
<name>T1IKI9_STRMM</name>
<keyword evidence="3" id="KW-1185">Reference proteome</keyword>
<dbReference type="GO" id="GO:0005576">
    <property type="term" value="C:extracellular region"/>
    <property type="evidence" value="ECO:0007669"/>
    <property type="project" value="InterPro"/>
</dbReference>
<dbReference type="InterPro" id="IPR008197">
    <property type="entry name" value="WAP_dom"/>
</dbReference>
<dbReference type="InterPro" id="IPR036645">
    <property type="entry name" value="Elafin-like_sf"/>
</dbReference>
<feature type="domain" description="WAP" evidence="1">
    <location>
        <begin position="60"/>
        <end position="115"/>
    </location>
</feature>
<dbReference type="Proteomes" id="UP000014500">
    <property type="component" value="Unassembled WGS sequence"/>
</dbReference>
<dbReference type="AlphaFoldDB" id="T1IKI9"/>
<evidence type="ECO:0000313" key="3">
    <source>
        <dbReference type="Proteomes" id="UP000014500"/>
    </source>
</evidence>
<reference evidence="3" key="1">
    <citation type="submission" date="2011-05" db="EMBL/GenBank/DDBJ databases">
        <authorList>
            <person name="Richards S.R."/>
            <person name="Qu J."/>
            <person name="Jiang H."/>
            <person name="Jhangiani S.N."/>
            <person name="Agravi P."/>
            <person name="Goodspeed R."/>
            <person name="Gross S."/>
            <person name="Mandapat C."/>
            <person name="Jackson L."/>
            <person name="Mathew T."/>
            <person name="Pu L."/>
            <person name="Thornton R."/>
            <person name="Saada N."/>
            <person name="Wilczek-Boney K.B."/>
            <person name="Lee S."/>
            <person name="Kovar C."/>
            <person name="Wu Y."/>
            <person name="Scherer S.E."/>
            <person name="Worley K.C."/>
            <person name="Muzny D.M."/>
            <person name="Gibbs R."/>
        </authorList>
    </citation>
    <scope>NUCLEOTIDE SEQUENCE</scope>
    <source>
        <strain evidence="3">Brora</strain>
    </source>
</reference>
<dbReference type="Gene3D" id="4.10.75.10">
    <property type="entry name" value="Elafin-like"/>
    <property type="match status" value="1"/>
</dbReference>
<organism evidence="2 3">
    <name type="scientific">Strigamia maritima</name>
    <name type="common">European centipede</name>
    <name type="synonym">Geophilus maritimus</name>
    <dbReference type="NCBI Taxonomy" id="126957"/>
    <lineage>
        <taxon>Eukaryota</taxon>
        <taxon>Metazoa</taxon>
        <taxon>Ecdysozoa</taxon>
        <taxon>Arthropoda</taxon>
        <taxon>Myriapoda</taxon>
        <taxon>Chilopoda</taxon>
        <taxon>Pleurostigmophora</taxon>
        <taxon>Geophilomorpha</taxon>
        <taxon>Linotaeniidae</taxon>
        <taxon>Strigamia</taxon>
    </lineage>
</organism>
<dbReference type="SUPFAM" id="SSF57256">
    <property type="entry name" value="Elafin-like"/>
    <property type="match status" value="1"/>
</dbReference>
<dbReference type="PROSITE" id="PS51390">
    <property type="entry name" value="WAP"/>
    <property type="match status" value="1"/>
</dbReference>
<dbReference type="GO" id="GO:0030414">
    <property type="term" value="F:peptidase inhibitor activity"/>
    <property type="evidence" value="ECO:0007669"/>
    <property type="project" value="InterPro"/>
</dbReference>
<reference evidence="2" key="2">
    <citation type="submission" date="2015-02" db="UniProtKB">
        <authorList>
            <consortium name="EnsemblMetazoa"/>
        </authorList>
    </citation>
    <scope>IDENTIFICATION</scope>
</reference>
<dbReference type="EnsemblMetazoa" id="SMAR001439-RA">
    <property type="protein sequence ID" value="SMAR001439-PA"/>
    <property type="gene ID" value="SMAR001439"/>
</dbReference>
<dbReference type="Pfam" id="PF00095">
    <property type="entry name" value="WAP"/>
    <property type="match status" value="1"/>
</dbReference>
<dbReference type="EMBL" id="JH430542">
    <property type="status" value="NOT_ANNOTATED_CDS"/>
    <property type="molecule type" value="Genomic_DNA"/>
</dbReference>
<evidence type="ECO:0000313" key="2">
    <source>
        <dbReference type="EnsemblMetazoa" id="SMAR001439-PA"/>
    </source>
</evidence>
<accession>T1IKI9</accession>
<dbReference type="HOGENOM" id="CLU_1717877_0_0_1"/>
<protein>
    <recommendedName>
        <fullName evidence="1">WAP domain-containing protein</fullName>
    </recommendedName>
</protein>
<evidence type="ECO:0000259" key="1">
    <source>
        <dbReference type="PROSITE" id="PS51390"/>
    </source>
</evidence>
<proteinExistence type="predicted"/>
<dbReference type="SMART" id="SM00217">
    <property type="entry name" value="WAP"/>
    <property type="match status" value="1"/>
</dbReference>